<reference evidence="2" key="1">
    <citation type="submission" date="2020-06" db="EMBL/GenBank/DDBJ databases">
        <authorList>
            <person name="Li T."/>
            <person name="Hu X."/>
            <person name="Zhang T."/>
            <person name="Song X."/>
            <person name="Zhang H."/>
            <person name="Dai N."/>
            <person name="Sheng W."/>
            <person name="Hou X."/>
            <person name="Wei L."/>
        </authorList>
    </citation>
    <scope>NUCLEOTIDE SEQUENCE</scope>
    <source>
        <strain evidence="2">KEN1</strain>
        <tissue evidence="2">Leaf</tissue>
    </source>
</reference>
<protein>
    <submittedName>
        <fullName evidence="2">Uncharacterized protein</fullName>
    </submittedName>
</protein>
<comment type="caution">
    <text evidence="2">The sequence shown here is derived from an EMBL/GenBank/DDBJ whole genome shotgun (WGS) entry which is preliminary data.</text>
</comment>
<sequence length="98" mass="10954">MPHKRAKDSSSFVVPPVPHPTTQARIPCPIEERVAKKKVLLDCTFSEGQSQLLEEGEGSLSADLLKGLHPYLDMTSMDNLPQERGINLFTSYLSREIM</sequence>
<gene>
    <name evidence="2" type="ORF">Slati_3782300</name>
</gene>
<feature type="region of interest" description="Disordered" evidence="1">
    <location>
        <begin position="1"/>
        <end position="24"/>
    </location>
</feature>
<reference evidence="2" key="2">
    <citation type="journal article" date="2024" name="Plant">
        <title>Genomic evolution and insights into agronomic trait innovations of Sesamum species.</title>
        <authorList>
            <person name="Miao H."/>
            <person name="Wang L."/>
            <person name="Qu L."/>
            <person name="Liu H."/>
            <person name="Sun Y."/>
            <person name="Le M."/>
            <person name="Wang Q."/>
            <person name="Wei S."/>
            <person name="Zheng Y."/>
            <person name="Lin W."/>
            <person name="Duan Y."/>
            <person name="Cao H."/>
            <person name="Xiong S."/>
            <person name="Wang X."/>
            <person name="Wei L."/>
            <person name="Li C."/>
            <person name="Ma Q."/>
            <person name="Ju M."/>
            <person name="Zhao R."/>
            <person name="Li G."/>
            <person name="Mu C."/>
            <person name="Tian Q."/>
            <person name="Mei H."/>
            <person name="Zhang T."/>
            <person name="Gao T."/>
            <person name="Zhang H."/>
        </authorList>
    </citation>
    <scope>NUCLEOTIDE SEQUENCE</scope>
    <source>
        <strain evidence="2">KEN1</strain>
    </source>
</reference>
<evidence type="ECO:0000313" key="2">
    <source>
        <dbReference type="EMBL" id="KAL0411926.1"/>
    </source>
</evidence>
<proteinExistence type="predicted"/>
<name>A0AAW2U8I2_9LAMI</name>
<organism evidence="2">
    <name type="scientific">Sesamum latifolium</name>
    <dbReference type="NCBI Taxonomy" id="2727402"/>
    <lineage>
        <taxon>Eukaryota</taxon>
        <taxon>Viridiplantae</taxon>
        <taxon>Streptophyta</taxon>
        <taxon>Embryophyta</taxon>
        <taxon>Tracheophyta</taxon>
        <taxon>Spermatophyta</taxon>
        <taxon>Magnoliopsida</taxon>
        <taxon>eudicotyledons</taxon>
        <taxon>Gunneridae</taxon>
        <taxon>Pentapetalae</taxon>
        <taxon>asterids</taxon>
        <taxon>lamiids</taxon>
        <taxon>Lamiales</taxon>
        <taxon>Pedaliaceae</taxon>
        <taxon>Sesamum</taxon>
    </lineage>
</organism>
<evidence type="ECO:0000256" key="1">
    <source>
        <dbReference type="SAM" id="MobiDB-lite"/>
    </source>
</evidence>
<dbReference type="AlphaFoldDB" id="A0AAW2U8I2"/>
<accession>A0AAW2U8I2</accession>
<dbReference type="EMBL" id="JACGWN010000013">
    <property type="protein sequence ID" value="KAL0411926.1"/>
    <property type="molecule type" value="Genomic_DNA"/>
</dbReference>